<dbReference type="GO" id="GO:0015677">
    <property type="term" value="P:copper ion import"/>
    <property type="evidence" value="ECO:0007669"/>
    <property type="project" value="EnsemblFungi"/>
</dbReference>
<keyword evidence="5 6" id="KW-0472">Membrane</keyword>
<evidence type="ECO:0000256" key="6">
    <source>
        <dbReference type="RuleBase" id="RU367022"/>
    </source>
</evidence>
<feature type="transmembrane region" description="Helical" evidence="6">
    <location>
        <begin position="136"/>
        <end position="161"/>
    </location>
</feature>
<name>A0A1E4RPR8_9ASCO</name>
<keyword evidence="6" id="KW-0406">Ion transport</keyword>
<dbReference type="PANTHER" id="PTHR12483">
    <property type="entry name" value="SOLUTE CARRIER FAMILY 31 COPPER TRANSPORTERS"/>
    <property type="match status" value="1"/>
</dbReference>
<keyword evidence="8" id="KW-1185">Reference proteome</keyword>
<comment type="subcellular location">
    <subcellularLocation>
        <location evidence="1 6">Membrane</location>
        <topology evidence="1 6">Multi-pass membrane protein</topology>
    </subcellularLocation>
</comment>
<evidence type="ECO:0000256" key="1">
    <source>
        <dbReference type="ARBA" id="ARBA00004141"/>
    </source>
</evidence>
<keyword evidence="6" id="KW-0187">Copper transport</keyword>
<keyword evidence="6" id="KW-0813">Transport</keyword>
<gene>
    <name evidence="7" type="ORF">HYPBUDRAFT_105838</name>
</gene>
<evidence type="ECO:0000256" key="5">
    <source>
        <dbReference type="ARBA" id="ARBA00023136"/>
    </source>
</evidence>
<dbReference type="AlphaFoldDB" id="A0A1E4RPR8"/>
<accession>A0A1E4RPR8</accession>
<comment type="similarity">
    <text evidence="2 6">Belongs to the copper transporter (Ctr) (TC 1.A.56) family. SLC31A subfamily.</text>
</comment>
<evidence type="ECO:0000313" key="7">
    <source>
        <dbReference type="EMBL" id="ODV69228.1"/>
    </source>
</evidence>
<dbReference type="GO" id="GO:0005375">
    <property type="term" value="F:copper ion transmembrane transporter activity"/>
    <property type="evidence" value="ECO:0007669"/>
    <property type="project" value="UniProtKB-UniRule"/>
</dbReference>
<dbReference type="STRING" id="984485.A0A1E4RPR8"/>
<feature type="transmembrane region" description="Helical" evidence="6">
    <location>
        <begin position="39"/>
        <end position="58"/>
    </location>
</feature>
<evidence type="ECO:0000313" key="8">
    <source>
        <dbReference type="Proteomes" id="UP000095085"/>
    </source>
</evidence>
<sequence length="190" mass="21721">MSSSHSASASPACKISMLWNWYTIDTCFIARSWHVKSRGMFAGSCIGVFFLVFASQWLHRFCREYDFAIIRRKQVNDTILESSSDSLPMSMAPTEHPMVYAITHKWLLKTPEPSQVTSSIPEHFIRSVLFTIEWGLSYIIMLLFMYYNGYIIISCILGALFGKLVFTYNEPLNHSGSAADSEELDRKCCK</sequence>
<dbReference type="GO" id="GO:0005886">
    <property type="term" value="C:plasma membrane"/>
    <property type="evidence" value="ECO:0007669"/>
    <property type="project" value="EnsemblFungi"/>
</dbReference>
<dbReference type="Proteomes" id="UP000095085">
    <property type="component" value="Unassembled WGS sequence"/>
</dbReference>
<reference evidence="8" key="1">
    <citation type="submission" date="2016-05" db="EMBL/GenBank/DDBJ databases">
        <title>Comparative genomics of biotechnologically important yeasts.</title>
        <authorList>
            <consortium name="DOE Joint Genome Institute"/>
            <person name="Riley R."/>
            <person name="Haridas S."/>
            <person name="Wolfe K.H."/>
            <person name="Lopes M.R."/>
            <person name="Hittinger C.T."/>
            <person name="Goker M."/>
            <person name="Salamov A."/>
            <person name="Wisecaver J."/>
            <person name="Long T.M."/>
            <person name="Aerts A.L."/>
            <person name="Barry K."/>
            <person name="Choi C."/>
            <person name="Clum A."/>
            <person name="Coughlan A.Y."/>
            <person name="Deshpande S."/>
            <person name="Douglass A.P."/>
            <person name="Hanson S.J."/>
            <person name="Klenk H.-P."/>
            <person name="Labutti K."/>
            <person name="Lapidus A."/>
            <person name="Lindquist E."/>
            <person name="Lipzen A."/>
            <person name="Meier-Kolthoff J.P."/>
            <person name="Ohm R.A."/>
            <person name="Otillar R.P."/>
            <person name="Pangilinan J."/>
            <person name="Peng Y."/>
            <person name="Rokas A."/>
            <person name="Rosa C.A."/>
            <person name="Scheuner C."/>
            <person name="Sibirny A.A."/>
            <person name="Slot J.C."/>
            <person name="Stielow J.B."/>
            <person name="Sun H."/>
            <person name="Kurtzman C.P."/>
            <person name="Blackwell M."/>
            <person name="Grigoriev I.V."/>
            <person name="Jeffries T.W."/>
        </authorList>
    </citation>
    <scope>NUCLEOTIDE SEQUENCE [LARGE SCALE GENOMIC DNA]</scope>
    <source>
        <strain evidence="8">NRRL Y-1933</strain>
    </source>
</reference>
<organism evidence="7 8">
    <name type="scientific">Hyphopichia burtonii NRRL Y-1933</name>
    <dbReference type="NCBI Taxonomy" id="984485"/>
    <lineage>
        <taxon>Eukaryota</taxon>
        <taxon>Fungi</taxon>
        <taxon>Dikarya</taxon>
        <taxon>Ascomycota</taxon>
        <taxon>Saccharomycotina</taxon>
        <taxon>Pichiomycetes</taxon>
        <taxon>Debaryomycetaceae</taxon>
        <taxon>Hyphopichia</taxon>
    </lineage>
</organism>
<protein>
    <recommendedName>
        <fullName evidence="6">Copper transport protein</fullName>
    </recommendedName>
</protein>
<evidence type="ECO:0000256" key="4">
    <source>
        <dbReference type="ARBA" id="ARBA00022989"/>
    </source>
</evidence>
<keyword evidence="6" id="KW-0186">Copper</keyword>
<dbReference type="OrthoDB" id="161814at2759"/>
<evidence type="ECO:0000256" key="2">
    <source>
        <dbReference type="ARBA" id="ARBA00006921"/>
    </source>
</evidence>
<dbReference type="Pfam" id="PF04145">
    <property type="entry name" value="Ctr"/>
    <property type="match status" value="1"/>
</dbReference>
<keyword evidence="3 6" id="KW-0812">Transmembrane</keyword>
<dbReference type="InterPro" id="IPR007274">
    <property type="entry name" value="Cop_transporter"/>
</dbReference>
<evidence type="ECO:0000256" key="3">
    <source>
        <dbReference type="ARBA" id="ARBA00022692"/>
    </source>
</evidence>
<keyword evidence="4 6" id="KW-1133">Transmembrane helix</keyword>
<dbReference type="RefSeq" id="XP_020078295.1">
    <property type="nucleotide sequence ID" value="XM_020218443.1"/>
</dbReference>
<dbReference type="GeneID" id="30992993"/>
<dbReference type="EMBL" id="KV454539">
    <property type="protein sequence ID" value="ODV69228.1"/>
    <property type="molecule type" value="Genomic_DNA"/>
</dbReference>
<proteinExistence type="inferred from homology"/>
<dbReference type="PANTHER" id="PTHR12483:SF73">
    <property type="entry name" value="COPPER TRANSPORT PROTEIN CTR3"/>
    <property type="match status" value="1"/>
</dbReference>